<organism evidence="4 5">
    <name type="scientific">Pseudophaeobacter arcticus</name>
    <dbReference type="NCBI Taxonomy" id="385492"/>
    <lineage>
        <taxon>Bacteria</taxon>
        <taxon>Pseudomonadati</taxon>
        <taxon>Pseudomonadota</taxon>
        <taxon>Alphaproteobacteria</taxon>
        <taxon>Rhodobacterales</taxon>
        <taxon>Paracoccaceae</taxon>
        <taxon>Pseudophaeobacter</taxon>
    </lineage>
</organism>
<evidence type="ECO:0000313" key="4">
    <source>
        <dbReference type="EMBL" id="GAA6198672.1"/>
    </source>
</evidence>
<reference evidence="4 5" key="1">
    <citation type="submission" date="2024-04" db="EMBL/GenBank/DDBJ databases">
        <title>Draft genome sequence of Pseudophaeobacter arcticus NBRC 116598.</title>
        <authorList>
            <person name="Miyakawa T."/>
            <person name="Kusuya Y."/>
            <person name="Miura T."/>
        </authorList>
    </citation>
    <scope>NUCLEOTIDE SEQUENCE [LARGE SCALE GENOMIC DNA]</scope>
    <source>
        <strain evidence="4 5">SU-CL00105</strain>
    </source>
</reference>
<keyword evidence="1" id="KW-0812">Transmembrane</keyword>
<feature type="transmembrane region" description="Helical" evidence="1">
    <location>
        <begin position="45"/>
        <end position="67"/>
    </location>
</feature>
<proteinExistence type="predicted"/>
<evidence type="ECO:0000256" key="2">
    <source>
        <dbReference type="SAM" id="SignalP"/>
    </source>
</evidence>
<dbReference type="Proteomes" id="UP001441944">
    <property type="component" value="Unassembled WGS sequence"/>
</dbReference>
<protein>
    <recommendedName>
        <fullName evidence="3">SHOCT domain-containing protein</fullName>
    </recommendedName>
</protein>
<comment type="caution">
    <text evidence="4">The sequence shown here is derived from an EMBL/GenBank/DDBJ whole genome shotgun (WGS) entry which is preliminary data.</text>
</comment>
<evidence type="ECO:0000256" key="1">
    <source>
        <dbReference type="SAM" id="Phobius"/>
    </source>
</evidence>
<dbReference type="EMBL" id="BAABWU010000027">
    <property type="protein sequence ID" value="GAA6198672.1"/>
    <property type="molecule type" value="Genomic_DNA"/>
</dbReference>
<dbReference type="Pfam" id="PF09851">
    <property type="entry name" value="SHOCT"/>
    <property type="match status" value="1"/>
</dbReference>
<accession>A0ABQ0AS23</accession>
<sequence length="106" mass="11498">MALKIAGALTAFMAAASTAFADTAPERGWDHGHMYWGDGHGIFGGLTMLAFWGLVIALIVLVVRWVLQSGKNSSASSDALEILRARYARGELDEDEFQKRKAVLDS</sequence>
<keyword evidence="1" id="KW-0472">Membrane</keyword>
<dbReference type="InterPro" id="IPR018649">
    <property type="entry name" value="SHOCT"/>
</dbReference>
<evidence type="ECO:0000313" key="5">
    <source>
        <dbReference type="Proteomes" id="UP001441944"/>
    </source>
</evidence>
<feature type="chain" id="PRO_5045711657" description="SHOCT domain-containing protein" evidence="2">
    <location>
        <begin position="22"/>
        <end position="106"/>
    </location>
</feature>
<gene>
    <name evidence="4" type="ORF">NBRC116598_41170</name>
</gene>
<keyword evidence="5" id="KW-1185">Reference proteome</keyword>
<feature type="domain" description="SHOCT" evidence="3">
    <location>
        <begin position="78"/>
        <end position="104"/>
    </location>
</feature>
<keyword evidence="2" id="KW-0732">Signal</keyword>
<feature type="signal peptide" evidence="2">
    <location>
        <begin position="1"/>
        <end position="21"/>
    </location>
</feature>
<name>A0ABQ0AS23_9RHOB</name>
<keyword evidence="1" id="KW-1133">Transmembrane helix</keyword>
<evidence type="ECO:0000259" key="3">
    <source>
        <dbReference type="Pfam" id="PF09851"/>
    </source>
</evidence>
<dbReference type="RefSeq" id="WP_254054743.1">
    <property type="nucleotide sequence ID" value="NZ_BAABWU010000027.1"/>
</dbReference>